<proteinExistence type="predicted"/>
<accession>A0A1U6J7X9</accession>
<evidence type="ECO:0000256" key="1">
    <source>
        <dbReference type="SAM" id="Phobius"/>
    </source>
</evidence>
<keyword evidence="3" id="KW-1185">Reference proteome</keyword>
<protein>
    <submittedName>
        <fullName evidence="2">Uncharacterized protein</fullName>
    </submittedName>
</protein>
<evidence type="ECO:0000313" key="3">
    <source>
        <dbReference type="Proteomes" id="UP000190476"/>
    </source>
</evidence>
<keyword evidence="1" id="KW-1133">Transmembrane helix</keyword>
<dbReference type="AlphaFoldDB" id="A0A1U6J7X9"/>
<sequence length="207" mass="24209">MKVLKYSISLFFICLILLLFYNYSPIKTDVIYTKEITAPNYTSNTKLTEISKLKLINKSHELLTILFGSDFNISDYIPDVNFYTISNKDNLADISFIKKDNSSLRYVVSFNIKTSCPYYIDCYNFKDTNYENIQELSSDELKSSALDYFDKIPINNKIYFKFSNSYIGDNYTAYFKDDSSKTSLSITLNKFNGKFISYYLNYNLTYP</sequence>
<dbReference type="EMBL" id="LT799839">
    <property type="protein sequence ID" value="SLK16386.1"/>
    <property type="molecule type" value="Genomic_DNA"/>
</dbReference>
<keyword evidence="1" id="KW-0812">Transmembrane</keyword>
<gene>
    <name evidence="2" type="ORF">CCH01_10440</name>
</gene>
<keyword evidence="1" id="KW-0472">Membrane</keyword>
<dbReference type="Proteomes" id="UP000190476">
    <property type="component" value="Chromosome I"/>
</dbReference>
<dbReference type="STRING" id="1351755.CCH01_10440"/>
<organism evidence="2 3">
    <name type="scientific">Clostridium chauvoei JF4335</name>
    <dbReference type="NCBI Taxonomy" id="1351755"/>
    <lineage>
        <taxon>Bacteria</taxon>
        <taxon>Bacillati</taxon>
        <taxon>Bacillota</taxon>
        <taxon>Clostridia</taxon>
        <taxon>Eubacteriales</taxon>
        <taxon>Clostridiaceae</taxon>
        <taxon>Clostridium</taxon>
    </lineage>
</organism>
<reference evidence="3" key="1">
    <citation type="submission" date="2017-03" db="EMBL/GenBank/DDBJ databases">
        <authorList>
            <person name="Falquet L."/>
            <person name="Falquet L."/>
        </authorList>
    </citation>
    <scope>NUCLEOTIDE SEQUENCE [LARGE SCALE GENOMIC DNA]</scope>
</reference>
<feature type="transmembrane region" description="Helical" evidence="1">
    <location>
        <begin position="6"/>
        <end position="24"/>
    </location>
</feature>
<name>A0A1U6J7X9_9CLOT</name>
<evidence type="ECO:0000313" key="2">
    <source>
        <dbReference type="EMBL" id="SLK16386.1"/>
    </source>
</evidence>